<evidence type="ECO:0000256" key="1">
    <source>
        <dbReference type="SAM" id="MobiDB-lite"/>
    </source>
</evidence>
<reference evidence="2 3" key="1">
    <citation type="submission" date="2021-06" db="EMBL/GenBank/DDBJ databases">
        <authorList>
            <person name="Palmer J.M."/>
        </authorList>
    </citation>
    <scope>NUCLEOTIDE SEQUENCE [LARGE SCALE GENOMIC DNA]</scope>
    <source>
        <strain evidence="2 3">AS_MEX2019</strain>
        <tissue evidence="2">Muscle</tissue>
    </source>
</reference>
<evidence type="ECO:0000313" key="2">
    <source>
        <dbReference type="EMBL" id="MEQ2307422.1"/>
    </source>
</evidence>
<feature type="non-terminal residue" evidence="2">
    <location>
        <position position="133"/>
    </location>
</feature>
<feature type="region of interest" description="Disordered" evidence="1">
    <location>
        <begin position="86"/>
        <end position="133"/>
    </location>
</feature>
<gene>
    <name evidence="2" type="ORF">AMECASPLE_018046</name>
</gene>
<comment type="caution">
    <text evidence="2">The sequence shown here is derived from an EMBL/GenBank/DDBJ whole genome shotgun (WGS) entry which is preliminary data.</text>
</comment>
<accession>A0ABV0ZMH1</accession>
<dbReference type="Proteomes" id="UP001469553">
    <property type="component" value="Unassembled WGS sequence"/>
</dbReference>
<organism evidence="2 3">
    <name type="scientific">Ameca splendens</name>
    <dbReference type="NCBI Taxonomy" id="208324"/>
    <lineage>
        <taxon>Eukaryota</taxon>
        <taxon>Metazoa</taxon>
        <taxon>Chordata</taxon>
        <taxon>Craniata</taxon>
        <taxon>Vertebrata</taxon>
        <taxon>Euteleostomi</taxon>
        <taxon>Actinopterygii</taxon>
        <taxon>Neopterygii</taxon>
        <taxon>Teleostei</taxon>
        <taxon>Neoteleostei</taxon>
        <taxon>Acanthomorphata</taxon>
        <taxon>Ovalentaria</taxon>
        <taxon>Atherinomorphae</taxon>
        <taxon>Cyprinodontiformes</taxon>
        <taxon>Goodeidae</taxon>
        <taxon>Ameca</taxon>
    </lineage>
</organism>
<sequence>MSDITKCCLNFREENFEDGDSFETPDKAILAPTGQDSGGCNNFHIEERFQHDLVTFKLGPHCKIFARTLQKFASVYSSYPVHPPILQVTPSPPLEADTDPTAEGSSQPDRSLATHRNKLTGVKEDPLKLGELY</sequence>
<proteinExistence type="predicted"/>
<keyword evidence="3" id="KW-1185">Reference proteome</keyword>
<name>A0ABV0ZMH1_9TELE</name>
<dbReference type="EMBL" id="JAHRIP010067215">
    <property type="protein sequence ID" value="MEQ2307422.1"/>
    <property type="molecule type" value="Genomic_DNA"/>
</dbReference>
<evidence type="ECO:0000313" key="3">
    <source>
        <dbReference type="Proteomes" id="UP001469553"/>
    </source>
</evidence>
<protein>
    <submittedName>
        <fullName evidence="2">Uncharacterized protein</fullName>
    </submittedName>
</protein>
<feature type="compositionally biased region" description="Basic and acidic residues" evidence="1">
    <location>
        <begin position="121"/>
        <end position="133"/>
    </location>
</feature>